<reference evidence="2" key="1">
    <citation type="submission" date="2016-10" db="EMBL/GenBank/DDBJ databases">
        <authorList>
            <person name="Varghese N."/>
            <person name="Submissions S."/>
        </authorList>
    </citation>
    <scope>NUCLEOTIDE SEQUENCE [LARGE SCALE GENOMIC DNA]</scope>
    <source>
        <strain evidence="2">IBRC-M 10655</strain>
    </source>
</reference>
<dbReference type="OrthoDB" id="3696407at2"/>
<evidence type="ECO:0000313" key="2">
    <source>
        <dbReference type="Proteomes" id="UP000199651"/>
    </source>
</evidence>
<dbReference type="EMBL" id="FNJB01000018">
    <property type="protein sequence ID" value="SDP86703.1"/>
    <property type="molecule type" value="Genomic_DNA"/>
</dbReference>
<organism evidence="1 2">
    <name type="scientific">Actinokineospora alba</name>
    <dbReference type="NCBI Taxonomy" id="504798"/>
    <lineage>
        <taxon>Bacteria</taxon>
        <taxon>Bacillati</taxon>
        <taxon>Actinomycetota</taxon>
        <taxon>Actinomycetes</taxon>
        <taxon>Pseudonocardiales</taxon>
        <taxon>Pseudonocardiaceae</taxon>
        <taxon>Actinokineospora</taxon>
    </lineage>
</organism>
<dbReference type="Proteomes" id="UP000199651">
    <property type="component" value="Unassembled WGS sequence"/>
</dbReference>
<dbReference type="RefSeq" id="WP_091383599.1">
    <property type="nucleotide sequence ID" value="NZ_FNDV01000017.1"/>
</dbReference>
<evidence type="ECO:0000313" key="1">
    <source>
        <dbReference type="EMBL" id="SDP86703.1"/>
    </source>
</evidence>
<dbReference type="AlphaFoldDB" id="A0A1H0W7Z4"/>
<dbReference type="STRING" id="504798.SAMN05421871_11764"/>
<gene>
    <name evidence="1" type="ORF">SAMN05192558_11864</name>
</gene>
<sequence length="81" mass="8916">MTISELAERLREVSDALDRTAAYTAAAVPSLEDAKAVLLGVKRVEDGWYPAELELAIAEVNRASELIARGRQAVIDYLMRL</sequence>
<proteinExistence type="predicted"/>
<name>A0A1H0W7Z4_9PSEU</name>
<keyword evidence="2" id="KW-1185">Reference proteome</keyword>
<protein>
    <submittedName>
        <fullName evidence="1">Uncharacterized protein</fullName>
    </submittedName>
</protein>
<accession>A0A1H0W7Z4</accession>